<keyword evidence="3" id="KW-0813">Transport</keyword>
<feature type="transmembrane region" description="Helical" evidence="9">
    <location>
        <begin position="17"/>
        <end position="42"/>
    </location>
</feature>
<dbReference type="InterPro" id="IPR027470">
    <property type="entry name" value="Cation_efflux_CTD"/>
</dbReference>
<dbReference type="Pfam" id="PF01545">
    <property type="entry name" value="Cation_efflux"/>
    <property type="match status" value="1"/>
</dbReference>
<evidence type="ECO:0000256" key="7">
    <source>
        <dbReference type="ARBA" id="ARBA00023136"/>
    </source>
</evidence>
<dbReference type="Gene3D" id="1.20.1510.10">
    <property type="entry name" value="Cation efflux protein transmembrane domain"/>
    <property type="match status" value="1"/>
</dbReference>
<evidence type="ECO:0000256" key="2">
    <source>
        <dbReference type="ARBA" id="ARBA00008873"/>
    </source>
</evidence>
<evidence type="ECO:0000256" key="6">
    <source>
        <dbReference type="ARBA" id="ARBA00023065"/>
    </source>
</evidence>
<gene>
    <name evidence="12" type="ORF">GCM10009850_034320</name>
</gene>
<comment type="subcellular location">
    <subcellularLocation>
        <location evidence="1">Membrane</location>
        <topology evidence="1">Multi-pass membrane protein</topology>
    </subcellularLocation>
</comment>
<proteinExistence type="inferred from homology"/>
<dbReference type="InterPro" id="IPR050681">
    <property type="entry name" value="CDF/SLC30A"/>
</dbReference>
<evidence type="ECO:0000256" key="5">
    <source>
        <dbReference type="ARBA" id="ARBA00022989"/>
    </source>
</evidence>
<evidence type="ECO:0000256" key="3">
    <source>
        <dbReference type="ARBA" id="ARBA00022448"/>
    </source>
</evidence>
<dbReference type="InterPro" id="IPR036837">
    <property type="entry name" value="Cation_efflux_CTD_sf"/>
</dbReference>
<feature type="transmembrane region" description="Helical" evidence="9">
    <location>
        <begin position="160"/>
        <end position="178"/>
    </location>
</feature>
<keyword evidence="7 9" id="KW-0472">Membrane</keyword>
<dbReference type="EMBL" id="BAAAQX010000007">
    <property type="protein sequence ID" value="GAA2207974.1"/>
    <property type="molecule type" value="Genomic_DNA"/>
</dbReference>
<feature type="domain" description="Cation efflux protein transmembrane" evidence="10">
    <location>
        <begin position="21"/>
        <end position="209"/>
    </location>
</feature>
<dbReference type="Pfam" id="PF16916">
    <property type="entry name" value="ZT_dimer"/>
    <property type="match status" value="1"/>
</dbReference>
<keyword evidence="5 9" id="KW-1133">Transmembrane helix</keyword>
<keyword evidence="6" id="KW-0406">Ion transport</keyword>
<name>A0ABN3CFR6_9ACTN</name>
<evidence type="ECO:0000313" key="13">
    <source>
        <dbReference type="Proteomes" id="UP001499843"/>
    </source>
</evidence>
<evidence type="ECO:0000256" key="9">
    <source>
        <dbReference type="SAM" id="Phobius"/>
    </source>
</evidence>
<evidence type="ECO:0000256" key="8">
    <source>
        <dbReference type="SAM" id="MobiDB-lite"/>
    </source>
</evidence>
<dbReference type="RefSeq" id="WP_344475645.1">
    <property type="nucleotide sequence ID" value="NZ_BAAAQX010000007.1"/>
</dbReference>
<feature type="region of interest" description="Disordered" evidence="8">
    <location>
        <begin position="289"/>
        <end position="315"/>
    </location>
</feature>
<feature type="transmembrane region" description="Helical" evidence="9">
    <location>
        <begin position="116"/>
        <end position="139"/>
    </location>
</feature>
<keyword evidence="13" id="KW-1185">Reference proteome</keyword>
<evidence type="ECO:0000256" key="4">
    <source>
        <dbReference type="ARBA" id="ARBA00022692"/>
    </source>
</evidence>
<dbReference type="Proteomes" id="UP001499843">
    <property type="component" value="Unassembled WGS sequence"/>
</dbReference>
<feature type="transmembrane region" description="Helical" evidence="9">
    <location>
        <begin position="184"/>
        <end position="201"/>
    </location>
</feature>
<organism evidence="12 13">
    <name type="scientific">Nonomuraea monospora</name>
    <dbReference type="NCBI Taxonomy" id="568818"/>
    <lineage>
        <taxon>Bacteria</taxon>
        <taxon>Bacillati</taxon>
        <taxon>Actinomycetota</taxon>
        <taxon>Actinomycetes</taxon>
        <taxon>Streptosporangiales</taxon>
        <taxon>Streptosporangiaceae</taxon>
        <taxon>Nonomuraea</taxon>
    </lineage>
</organism>
<evidence type="ECO:0000259" key="10">
    <source>
        <dbReference type="Pfam" id="PF01545"/>
    </source>
</evidence>
<comment type="caution">
    <text evidence="12">The sequence shown here is derived from an EMBL/GenBank/DDBJ whole genome shotgun (WGS) entry which is preliminary data.</text>
</comment>
<reference evidence="13" key="1">
    <citation type="journal article" date="2019" name="Int. J. Syst. Evol. Microbiol.">
        <title>The Global Catalogue of Microorganisms (GCM) 10K type strain sequencing project: providing services to taxonomists for standard genome sequencing and annotation.</title>
        <authorList>
            <consortium name="The Broad Institute Genomics Platform"/>
            <consortium name="The Broad Institute Genome Sequencing Center for Infectious Disease"/>
            <person name="Wu L."/>
            <person name="Ma J."/>
        </authorList>
    </citation>
    <scope>NUCLEOTIDE SEQUENCE [LARGE SCALE GENOMIC DNA]</scope>
    <source>
        <strain evidence="13">JCM 16114</strain>
    </source>
</reference>
<keyword evidence="4 9" id="KW-0812">Transmembrane</keyword>
<dbReference type="NCBIfam" id="TIGR01297">
    <property type="entry name" value="CDF"/>
    <property type="match status" value="1"/>
</dbReference>
<feature type="domain" description="Cation efflux protein cytoplasmic" evidence="11">
    <location>
        <begin position="217"/>
        <end position="286"/>
    </location>
</feature>
<dbReference type="SUPFAM" id="SSF161111">
    <property type="entry name" value="Cation efflux protein transmembrane domain-like"/>
    <property type="match status" value="1"/>
</dbReference>
<sequence length="315" mass="33222">MSGGHGHGHTAGADRRYLIGALALIAGYMAVEVVAGVIANSIALISDAAHLLTDASAIALALVAMRIAARPAGGAYTFGYQRAEILSAQINGVTLLLLVAYFAYEGVRRLLDPPDVHGPVVLGTAVAGVAVNALAAWLLSRANRRSLNVEGAFQHVLNDMYAFIATAVSGAVVWLTGFRQADTIAALVVAALMLKAGWGLLRDSGRVLLQAAPAGLDPDEIGRLLAAQRDVEEVHDLHVWTVTSGYPTLSAHVLVARGADCHRVRTRLADLLHERFAIGHTTLQVDHGAPGLERHCVDPHGPRHSDPLKSPYGEP</sequence>
<dbReference type="InterPro" id="IPR058533">
    <property type="entry name" value="Cation_efflux_TM"/>
</dbReference>
<dbReference type="InterPro" id="IPR002524">
    <property type="entry name" value="Cation_efflux"/>
</dbReference>
<evidence type="ECO:0000313" key="12">
    <source>
        <dbReference type="EMBL" id="GAA2207974.1"/>
    </source>
</evidence>
<feature type="compositionally biased region" description="Basic and acidic residues" evidence="8">
    <location>
        <begin position="292"/>
        <end position="307"/>
    </location>
</feature>
<feature type="transmembrane region" description="Helical" evidence="9">
    <location>
        <begin position="48"/>
        <end position="65"/>
    </location>
</feature>
<evidence type="ECO:0000259" key="11">
    <source>
        <dbReference type="Pfam" id="PF16916"/>
    </source>
</evidence>
<comment type="similarity">
    <text evidence="2">Belongs to the cation diffusion facilitator (CDF) transporter (TC 2.A.4) family. SLC30A subfamily.</text>
</comment>
<dbReference type="PANTHER" id="PTHR11562">
    <property type="entry name" value="CATION EFFLUX PROTEIN/ ZINC TRANSPORTER"/>
    <property type="match status" value="1"/>
</dbReference>
<dbReference type="PANTHER" id="PTHR11562:SF17">
    <property type="entry name" value="RE54080P-RELATED"/>
    <property type="match status" value="1"/>
</dbReference>
<protein>
    <submittedName>
        <fullName evidence="12">Cation diffusion facilitator family transporter</fullName>
    </submittedName>
</protein>
<accession>A0ABN3CFR6</accession>
<feature type="transmembrane region" description="Helical" evidence="9">
    <location>
        <begin position="85"/>
        <end position="104"/>
    </location>
</feature>
<dbReference type="InterPro" id="IPR027469">
    <property type="entry name" value="Cation_efflux_TMD_sf"/>
</dbReference>
<dbReference type="SUPFAM" id="SSF160240">
    <property type="entry name" value="Cation efflux protein cytoplasmic domain-like"/>
    <property type="match status" value="1"/>
</dbReference>
<evidence type="ECO:0000256" key="1">
    <source>
        <dbReference type="ARBA" id="ARBA00004141"/>
    </source>
</evidence>